<organism evidence="1 2">
    <name type="scientific">Spinacia oleracea</name>
    <name type="common">Spinach</name>
    <dbReference type="NCBI Taxonomy" id="3562"/>
    <lineage>
        <taxon>Eukaryota</taxon>
        <taxon>Viridiplantae</taxon>
        <taxon>Streptophyta</taxon>
        <taxon>Embryophyta</taxon>
        <taxon>Tracheophyta</taxon>
        <taxon>Spermatophyta</taxon>
        <taxon>Magnoliopsida</taxon>
        <taxon>eudicotyledons</taxon>
        <taxon>Gunneridae</taxon>
        <taxon>Pentapetalae</taxon>
        <taxon>Caryophyllales</taxon>
        <taxon>Chenopodiaceae</taxon>
        <taxon>Chenopodioideae</taxon>
        <taxon>Anserineae</taxon>
        <taxon>Spinacia</taxon>
    </lineage>
</organism>
<name>A0A9R0J6P4_SPIOL</name>
<reference evidence="2" key="2">
    <citation type="submission" date="2025-08" db="UniProtKB">
        <authorList>
            <consortium name="RefSeq"/>
        </authorList>
    </citation>
    <scope>IDENTIFICATION</scope>
    <source>
        <tissue evidence="2">Leaf</tissue>
    </source>
</reference>
<dbReference type="PANTHER" id="PTHR33710:SF81">
    <property type="entry name" value="ENDONUCLEASE_EXONUCLEASE_PHOSPHATASE DOMAIN-CONTAINING PROTEIN"/>
    <property type="match status" value="1"/>
</dbReference>
<proteinExistence type="predicted"/>
<dbReference type="GeneID" id="110801217"/>
<gene>
    <name evidence="2" type="primary">LOC110801217</name>
</gene>
<evidence type="ECO:0000313" key="2">
    <source>
        <dbReference type="RefSeq" id="XP_021862237.1"/>
    </source>
</evidence>
<protein>
    <submittedName>
        <fullName evidence="2">Uncharacterized protein</fullName>
    </submittedName>
</protein>
<dbReference type="Proteomes" id="UP000813463">
    <property type="component" value="Chromosome 3"/>
</dbReference>
<keyword evidence="1" id="KW-1185">Reference proteome</keyword>
<dbReference type="OrthoDB" id="1113141at2759"/>
<dbReference type="PANTHER" id="PTHR33710">
    <property type="entry name" value="BNAC02G09200D PROTEIN"/>
    <property type="match status" value="1"/>
</dbReference>
<evidence type="ECO:0000313" key="1">
    <source>
        <dbReference type="Proteomes" id="UP000813463"/>
    </source>
</evidence>
<sequence length="294" mass="33312">MANDLWMQLFLSAEAGFLSEGLFDHFPMVLSVYPCNNTARKPFRYFDMWKHADGYTELVKSNWHKPDVGTSMYQVVMKIRRMKGVFKQLNKDGFYDIQAANLKALHELAQCQRELHMNPNDSDIVDKETAAANQYRIVHSVYLSFLRQKSKEAWAKGGDENSAIFHKSIRARVLQNSVYAIHDMEGNWVCDEQSVANAFLQYYQKLLGSNTAHRSCIMPEIVAAGPILNTVQGQCLTTQVTGDEVKAAMFAINGDKAPGLMVLGATSLRRIGTLWVGIDKLYNHYLDPKDQVSY</sequence>
<dbReference type="RefSeq" id="XP_021862237.1">
    <property type="nucleotide sequence ID" value="XM_022006545.1"/>
</dbReference>
<dbReference type="AlphaFoldDB" id="A0A9R0J6P4"/>
<dbReference type="KEGG" id="soe:110801217"/>
<reference evidence="1" key="1">
    <citation type="journal article" date="2021" name="Nat. Commun.">
        <title>Genomic analyses provide insights into spinach domestication and the genetic basis of agronomic traits.</title>
        <authorList>
            <person name="Cai X."/>
            <person name="Sun X."/>
            <person name="Xu C."/>
            <person name="Sun H."/>
            <person name="Wang X."/>
            <person name="Ge C."/>
            <person name="Zhang Z."/>
            <person name="Wang Q."/>
            <person name="Fei Z."/>
            <person name="Jiao C."/>
            <person name="Wang Q."/>
        </authorList>
    </citation>
    <scope>NUCLEOTIDE SEQUENCE [LARGE SCALE GENOMIC DNA]</scope>
    <source>
        <strain evidence="1">cv. Varoflay</strain>
    </source>
</reference>
<accession>A0A9R0J6P4</accession>